<evidence type="ECO:0000313" key="2">
    <source>
        <dbReference type="Proteomes" id="UP000078541"/>
    </source>
</evidence>
<evidence type="ECO:0000313" key="1">
    <source>
        <dbReference type="EMBL" id="KYN31358.1"/>
    </source>
</evidence>
<dbReference type="AlphaFoldDB" id="A0A195ET00"/>
<organism evidence="1 2">
    <name type="scientific">Trachymyrmex septentrionalis</name>
    <dbReference type="NCBI Taxonomy" id="34720"/>
    <lineage>
        <taxon>Eukaryota</taxon>
        <taxon>Metazoa</taxon>
        <taxon>Ecdysozoa</taxon>
        <taxon>Arthropoda</taxon>
        <taxon>Hexapoda</taxon>
        <taxon>Insecta</taxon>
        <taxon>Pterygota</taxon>
        <taxon>Neoptera</taxon>
        <taxon>Endopterygota</taxon>
        <taxon>Hymenoptera</taxon>
        <taxon>Apocrita</taxon>
        <taxon>Aculeata</taxon>
        <taxon>Formicoidea</taxon>
        <taxon>Formicidae</taxon>
        <taxon>Myrmicinae</taxon>
        <taxon>Trachymyrmex</taxon>
    </lineage>
</organism>
<gene>
    <name evidence="1" type="ORF">ALC56_14239</name>
</gene>
<name>A0A195ET00_9HYME</name>
<feature type="non-terminal residue" evidence="1">
    <location>
        <position position="1"/>
    </location>
</feature>
<reference evidence="1 2" key="1">
    <citation type="submission" date="2016-03" db="EMBL/GenBank/DDBJ databases">
        <title>Trachymyrmex septentrionalis WGS genome.</title>
        <authorList>
            <person name="Nygaard S."/>
            <person name="Hu H."/>
            <person name="Boomsma J."/>
            <person name="Zhang G."/>
        </authorList>
    </citation>
    <scope>NUCLEOTIDE SEQUENCE [LARGE SCALE GENOMIC DNA]</scope>
    <source>
        <strain evidence="1">Tsep2-gDNA-1</strain>
        <tissue evidence="1">Whole body</tissue>
    </source>
</reference>
<dbReference type="Proteomes" id="UP000078541">
    <property type="component" value="Unassembled WGS sequence"/>
</dbReference>
<dbReference type="EMBL" id="KQ981979">
    <property type="protein sequence ID" value="KYN31358.1"/>
    <property type="molecule type" value="Genomic_DNA"/>
</dbReference>
<proteinExistence type="predicted"/>
<accession>A0A195ET00</accession>
<protein>
    <submittedName>
        <fullName evidence="1">Uncharacterized protein</fullName>
    </submittedName>
</protein>
<keyword evidence="2" id="KW-1185">Reference proteome</keyword>
<sequence length="86" mass="9556">ATTTATTVFDRAKIESSRVRNRALIRSTIRKSRSYGNPSPETLFICLDSGERAKRHVCEIEDPRISRTLAEISRVSSDGAFGQRSA</sequence>